<accession>A0AAV6X5J2</accession>
<dbReference type="InterPro" id="IPR019448">
    <property type="entry name" value="NT-C2"/>
</dbReference>
<organism evidence="3 4">
    <name type="scientific">Buddleja alternifolia</name>
    <dbReference type="NCBI Taxonomy" id="168488"/>
    <lineage>
        <taxon>Eukaryota</taxon>
        <taxon>Viridiplantae</taxon>
        <taxon>Streptophyta</taxon>
        <taxon>Embryophyta</taxon>
        <taxon>Tracheophyta</taxon>
        <taxon>Spermatophyta</taxon>
        <taxon>Magnoliopsida</taxon>
        <taxon>eudicotyledons</taxon>
        <taxon>Gunneridae</taxon>
        <taxon>Pentapetalae</taxon>
        <taxon>asterids</taxon>
        <taxon>lamiids</taxon>
        <taxon>Lamiales</taxon>
        <taxon>Scrophulariaceae</taxon>
        <taxon>Buddlejeae</taxon>
        <taxon>Buddleja</taxon>
    </lineage>
</organism>
<evidence type="ECO:0000313" key="3">
    <source>
        <dbReference type="EMBL" id="KAG8375706.1"/>
    </source>
</evidence>
<evidence type="ECO:0000256" key="1">
    <source>
        <dbReference type="SAM" id="MobiDB-lite"/>
    </source>
</evidence>
<dbReference type="PANTHER" id="PTHR33414:SF10">
    <property type="entry name" value="PROTEIN PLASTID MOVEMENT IMPAIRED 1-RELATED 2"/>
    <property type="match status" value="1"/>
</dbReference>
<evidence type="ECO:0000259" key="2">
    <source>
        <dbReference type="PROSITE" id="PS51840"/>
    </source>
</evidence>
<dbReference type="EMBL" id="WHWC01000010">
    <property type="protein sequence ID" value="KAG8375706.1"/>
    <property type="molecule type" value="Genomic_DNA"/>
</dbReference>
<dbReference type="Pfam" id="PF21745">
    <property type="entry name" value="PMI1_PMIR1-2_C"/>
    <property type="match status" value="1"/>
</dbReference>
<protein>
    <recommendedName>
        <fullName evidence="2">C2 NT-type domain-containing protein</fullName>
    </recommendedName>
</protein>
<name>A0AAV6X5J2_9LAMI</name>
<comment type="caution">
    <text evidence="3">The sequence shown here is derived from an EMBL/GenBank/DDBJ whole genome shotgun (WGS) entry which is preliminary data.</text>
</comment>
<dbReference type="AlphaFoldDB" id="A0AAV6X5J2"/>
<dbReference type="InterPro" id="IPR048972">
    <property type="entry name" value="PMI1_PMIR1-2_C"/>
</dbReference>
<reference evidence="3" key="1">
    <citation type="submission" date="2019-10" db="EMBL/GenBank/DDBJ databases">
        <authorList>
            <person name="Zhang R."/>
            <person name="Pan Y."/>
            <person name="Wang J."/>
            <person name="Ma R."/>
            <person name="Yu S."/>
        </authorList>
    </citation>
    <scope>NUCLEOTIDE SEQUENCE</scope>
    <source>
        <strain evidence="3">LA-IB0</strain>
        <tissue evidence="3">Leaf</tissue>
    </source>
</reference>
<sequence length="994" mass="111450">MTSSKVGSVMGDDEDFSSGLMLRDIEEISKALYLPKNRPSSSNSYSDSHPNVAARTGVLESKSKFISQDSKHKDKKSSMWNWKPLKAFTHTRNHRYNCRFFLHVHDVEGLPSNFNDLNLCVTWKRKGDVLRASPASVCEGMAEFEETLTFQCDIYASRSGTRGLAKYEPKLFLLHTFVIGAPPLDIGKHWIDLTRLLPLTLEELEGEKRSSGKWTTSFKLTGKAEGAILNVSFGFSILDDNSFERGCFVKVPDVTREGGPIRADLLADFDNLGSVPTVSTQSSNHQSRSIDIKSFDRILATRGSEFGESITLLYQKLDEEKMGNVMEFDFSHEPLESPKKKYGPSPKSADGNTGHESNDTEFNVIEQSVEISMRDEVNVEHHGSQRFDGSLVETIDVVEIFKEEENIEWNSKLDSNDHVENESEKDDTEPTIEELGSVFYDILQSRSMELDSLLDIDKFYEQENCKETKSSYNASNLTKSLSLDGIAESIENDFLNMLSFEQSPANIVSDSGPESPRDCLLGQFEDFDLSFEIQTVENNLVSQTQSMKTKRNAKMLENLETESLMHEWGLNEKAFQNSRHASPSGFGSPIYIPREEPLKLPSLGEGLGPIIQTGHGGFLRSMNPLLFRNAKNGARLIVQVSAPAVLPAAMGFSSMEILQCWGSGGVEKMSTQAKDLMPLEDITEKTIQQMVTQAKSRPDASKRWALQHGSEVGLKSFVEEKTAENLPFFEDMESEYFSLENLVPVAIKNIEGLLIEGLKIQSGMQDQEAPSSITIQFPCNSTLDVDELLKCSVSLEELMKLYSGDFDAKDETDENNLKVFAAHRAKSMVFGNNFMMALRLQLRDPFRNYETVGCTMLALIQVERVYFPLIQEQVDFNEKQKIVYGKGVPMFKVLEVHLAGLTVLVDNKQKQSGSRWLFSSGMARAIKHPISNSNSIIKSSSRTMRTTWQSDALWSISSHTQGETNTWDELVALNVHVRNPDIIFPNGSSGYTEK</sequence>
<gene>
    <name evidence="3" type="ORF">BUALT_Bualt10G0128400</name>
</gene>
<evidence type="ECO:0000313" key="4">
    <source>
        <dbReference type="Proteomes" id="UP000826271"/>
    </source>
</evidence>
<feature type="domain" description="C2 NT-type" evidence="2">
    <location>
        <begin position="88"/>
        <end position="237"/>
    </location>
</feature>
<feature type="region of interest" description="Disordered" evidence="1">
    <location>
        <begin position="334"/>
        <end position="361"/>
    </location>
</feature>
<dbReference type="PANTHER" id="PTHR33414">
    <property type="entry name" value="PROTEIN PLASTID MOVEMENT IMPAIRED 1-RELATED 1"/>
    <property type="match status" value="1"/>
</dbReference>
<keyword evidence="4" id="KW-1185">Reference proteome</keyword>
<dbReference type="PROSITE" id="PS51840">
    <property type="entry name" value="C2_NT"/>
    <property type="match status" value="1"/>
</dbReference>
<dbReference type="InterPro" id="IPR039614">
    <property type="entry name" value="PMI1-like"/>
</dbReference>
<proteinExistence type="predicted"/>
<dbReference type="Pfam" id="PF10358">
    <property type="entry name" value="NT-C2"/>
    <property type="match status" value="1"/>
</dbReference>
<dbReference type="Proteomes" id="UP000826271">
    <property type="component" value="Unassembled WGS sequence"/>
</dbReference>